<dbReference type="Pfam" id="PF02776">
    <property type="entry name" value="TPP_enzyme_N"/>
    <property type="match status" value="1"/>
</dbReference>
<keyword evidence="3 7" id="KW-0479">Metal-binding</keyword>
<dbReference type="OrthoDB" id="9791859at2"/>
<reference evidence="11 12" key="1">
    <citation type="submission" date="2018-08" db="EMBL/GenBank/DDBJ databases">
        <title>Bacillus chawlae sp. nov., Bacillus glennii sp. nov., and Bacillus saganii sp. nov. Isolated from the Vehicle Assembly Building at Kennedy Space Center where the Viking Spacecraft were Assembled.</title>
        <authorList>
            <person name="Seuylemezian A."/>
            <person name="Vaishampayan P."/>
        </authorList>
    </citation>
    <scope>NUCLEOTIDE SEQUENCE [LARGE SCALE GENOMIC DNA]</scope>
    <source>
        <strain evidence="11 12">V47-23a</strain>
    </source>
</reference>
<dbReference type="AlphaFoldDB" id="A0A372LCC5"/>
<dbReference type="InterPro" id="IPR029035">
    <property type="entry name" value="DHS-like_NAD/FAD-binding_dom"/>
</dbReference>
<dbReference type="CDD" id="cd02009">
    <property type="entry name" value="TPP_SHCHC_synthase"/>
    <property type="match status" value="1"/>
</dbReference>
<dbReference type="Gene3D" id="3.40.50.1220">
    <property type="entry name" value="TPP-binding domain"/>
    <property type="match status" value="1"/>
</dbReference>
<comment type="cofactor">
    <cofactor evidence="7">
        <name>thiamine diphosphate</name>
        <dbReference type="ChEBI" id="CHEBI:58937"/>
    </cofactor>
    <text evidence="7">Binds 1 thiamine pyrophosphate per subunit.</text>
</comment>
<dbReference type="HAMAP" id="MF_01659">
    <property type="entry name" value="MenD"/>
    <property type="match status" value="1"/>
</dbReference>
<feature type="domain" description="Menaquinone biosynthesis protein MenD middle" evidence="10">
    <location>
        <begin position="223"/>
        <end position="405"/>
    </location>
</feature>
<evidence type="ECO:0000259" key="10">
    <source>
        <dbReference type="Pfam" id="PF16582"/>
    </source>
</evidence>
<comment type="pathway">
    <text evidence="7">Quinol/quinone metabolism; 1,4-dihydroxy-2-naphthoate biosynthesis; 1,4-dihydroxy-2-naphthoate from chorismate: step 2/7.</text>
</comment>
<dbReference type="InterPro" id="IPR004433">
    <property type="entry name" value="MenaQ_synth_MenD"/>
</dbReference>
<dbReference type="GO" id="GO:0030976">
    <property type="term" value="F:thiamine pyrophosphate binding"/>
    <property type="evidence" value="ECO:0007669"/>
    <property type="project" value="UniProtKB-UniRule"/>
</dbReference>
<evidence type="ECO:0000313" key="11">
    <source>
        <dbReference type="EMBL" id="RFU63645.1"/>
    </source>
</evidence>
<dbReference type="GO" id="GO:0000287">
    <property type="term" value="F:magnesium ion binding"/>
    <property type="evidence" value="ECO:0007669"/>
    <property type="project" value="UniProtKB-UniRule"/>
</dbReference>
<keyword evidence="1 7" id="KW-0474">Menaquinone biosynthesis</keyword>
<evidence type="ECO:0000256" key="3">
    <source>
        <dbReference type="ARBA" id="ARBA00022723"/>
    </source>
</evidence>
<evidence type="ECO:0000259" key="9">
    <source>
        <dbReference type="Pfam" id="PF02776"/>
    </source>
</evidence>
<dbReference type="InterPro" id="IPR029061">
    <property type="entry name" value="THDP-binding"/>
</dbReference>
<dbReference type="Proteomes" id="UP000264541">
    <property type="component" value="Unassembled WGS sequence"/>
</dbReference>
<dbReference type="PANTHER" id="PTHR42916:SF1">
    <property type="entry name" value="PROTEIN PHYLLO, CHLOROPLASTIC"/>
    <property type="match status" value="1"/>
</dbReference>
<dbReference type="EC" id="2.2.1.9" evidence="7"/>
<feature type="domain" description="Thiamine pyrophosphate enzyme TPP-binding" evidence="8">
    <location>
        <begin position="440"/>
        <end position="554"/>
    </location>
</feature>
<dbReference type="UniPathway" id="UPA00079"/>
<proteinExistence type="inferred from homology"/>
<dbReference type="PANTHER" id="PTHR42916">
    <property type="entry name" value="2-SUCCINYL-5-ENOLPYRUVYL-6-HYDROXY-3-CYCLOHEXENE-1-CARBOXYLATE SYNTHASE"/>
    <property type="match status" value="1"/>
</dbReference>
<comment type="pathway">
    <text evidence="7">Quinol/quinone metabolism; menaquinone biosynthesis.</text>
</comment>
<dbReference type="UniPathway" id="UPA01057">
    <property type="reaction ID" value="UER00164"/>
</dbReference>
<dbReference type="NCBIfam" id="TIGR00173">
    <property type="entry name" value="menD"/>
    <property type="match status" value="1"/>
</dbReference>
<keyword evidence="6 7" id="KW-0464">Manganese</keyword>
<evidence type="ECO:0000313" key="12">
    <source>
        <dbReference type="Proteomes" id="UP000264541"/>
    </source>
</evidence>
<feature type="domain" description="Thiamine pyrophosphate enzyme N-terminal TPP-binding" evidence="9">
    <location>
        <begin position="13"/>
        <end position="124"/>
    </location>
</feature>
<keyword evidence="4 7" id="KW-0460">Magnesium</keyword>
<accession>A0A372LCC5</accession>
<evidence type="ECO:0000256" key="4">
    <source>
        <dbReference type="ARBA" id="ARBA00022842"/>
    </source>
</evidence>
<dbReference type="Pfam" id="PF16582">
    <property type="entry name" value="TPP_enzyme_M_2"/>
    <property type="match status" value="1"/>
</dbReference>
<evidence type="ECO:0000256" key="7">
    <source>
        <dbReference type="HAMAP-Rule" id="MF_01659"/>
    </source>
</evidence>
<dbReference type="InterPro" id="IPR032264">
    <property type="entry name" value="MenD_middle"/>
</dbReference>
<dbReference type="SUPFAM" id="SSF52467">
    <property type="entry name" value="DHS-like NAD/FAD-binding domain"/>
    <property type="match status" value="1"/>
</dbReference>
<dbReference type="RefSeq" id="WP_117328396.1">
    <property type="nucleotide sequence ID" value="NZ_QVTE01000064.1"/>
</dbReference>
<comment type="subunit">
    <text evidence="7">Homodimer.</text>
</comment>
<evidence type="ECO:0000256" key="5">
    <source>
        <dbReference type="ARBA" id="ARBA00023052"/>
    </source>
</evidence>
<comment type="caution">
    <text evidence="11">The sequence shown here is derived from an EMBL/GenBank/DDBJ whole genome shotgun (WGS) entry which is preliminary data.</text>
</comment>
<organism evidence="11 12">
    <name type="scientific">Peribacillus saganii</name>
    <dbReference type="NCBI Taxonomy" id="2303992"/>
    <lineage>
        <taxon>Bacteria</taxon>
        <taxon>Bacillati</taxon>
        <taxon>Bacillota</taxon>
        <taxon>Bacilli</taxon>
        <taxon>Bacillales</taxon>
        <taxon>Bacillaceae</taxon>
        <taxon>Peribacillus</taxon>
    </lineage>
</organism>
<evidence type="ECO:0000256" key="1">
    <source>
        <dbReference type="ARBA" id="ARBA00022428"/>
    </source>
</evidence>
<sequence>MSERETMTAYLSAFVDELAMNLIEHVVVCPGSRSTPLALLLAEHPDIQVHINVDERSAAFFALGMAKGLGKPVAILCTSGTAAANFYPAIIEAYYSRVPLVVLTADRPHELRDVGAPQAIDQIHLYGKHVKWFAEMALPESSKNMVTYARNVCARAAATASNAPAGPVHLNFPLREPLVPLLKQPGFFGNGRRENQTDNTVQSGFLSLSQPQFDRIADLLSASERGMIVCGDINIAGFREAVVALAEKTGFPILADPLSQLRSSSCNNDLIIDSYDTFLRFEQVAGQLNPDVVIRFGAMPVSKALTQFLKRQSGIRHFIVDSGAGWREPAGIAPHMIYCDETLFCTEMTSRMNQNSLHGWTNLWKTINNKTVSALRTVRDDAELNEGKLFSLLQDYLPENTALFVSNSMPIRDLDTFFTKNKKEIKIFANRGVNGIDGIVSTALGVSTVFRPTVLVLGDLSFFHDMNGLLAARLQKLNLTILLVNNDGGGIFSFLPQYAEKEHFEVLFGTPHGLDFSHAVELYGGAYSKAETWENFRVHLEKSFRLDGLKVIEVPTDRESNVQKHRDLWNYVSQEIINVLIEEKNENNQ</sequence>
<comment type="function">
    <text evidence="7">Catalyzes the thiamine diphosphate-dependent decarboxylation of 2-oxoglutarate and the subsequent addition of the resulting succinic semialdehyde-thiamine pyrophosphate anion to isochorismate to yield 2-succinyl-5-enolpyruvyl-6-hydroxy-3-cyclohexene-1-carboxylate (SEPHCHC).</text>
</comment>
<keyword evidence="12" id="KW-1185">Reference proteome</keyword>
<dbReference type="InterPro" id="IPR012001">
    <property type="entry name" value="Thiamin_PyroP_enz_TPP-bd_dom"/>
</dbReference>
<keyword evidence="2 7" id="KW-0808">Transferase</keyword>
<dbReference type="CDD" id="cd07037">
    <property type="entry name" value="TPP_PYR_MenD"/>
    <property type="match status" value="1"/>
</dbReference>
<evidence type="ECO:0000256" key="2">
    <source>
        <dbReference type="ARBA" id="ARBA00022679"/>
    </source>
</evidence>
<gene>
    <name evidence="7" type="primary">menD</name>
    <name evidence="11" type="ORF">D0469_19535</name>
</gene>
<comment type="similarity">
    <text evidence="7">Belongs to the TPP enzyme family. MenD subfamily.</text>
</comment>
<evidence type="ECO:0000259" key="8">
    <source>
        <dbReference type="Pfam" id="PF02775"/>
    </source>
</evidence>
<evidence type="ECO:0000256" key="6">
    <source>
        <dbReference type="ARBA" id="ARBA00023211"/>
    </source>
</evidence>
<protein>
    <recommendedName>
        <fullName evidence="7">2-succinyl-5-enolpyruvyl-6-hydroxy-3-cyclohexene-1-carboxylate synthase</fullName>
        <shortName evidence="7">SEPHCHC synthase</shortName>
        <ecNumber evidence="7">2.2.1.9</ecNumber>
    </recommendedName>
    <alternativeName>
        <fullName evidence="7">Menaquinone biosynthesis protein MenD</fullName>
    </alternativeName>
</protein>
<dbReference type="EMBL" id="QVTE01000064">
    <property type="protein sequence ID" value="RFU63645.1"/>
    <property type="molecule type" value="Genomic_DNA"/>
</dbReference>
<dbReference type="GO" id="GO:0070204">
    <property type="term" value="F:2-succinyl-5-enolpyruvyl-6-hydroxy-3-cyclohexene-1-carboxylic-acid synthase activity"/>
    <property type="evidence" value="ECO:0007669"/>
    <property type="project" value="UniProtKB-UniRule"/>
</dbReference>
<dbReference type="InterPro" id="IPR011766">
    <property type="entry name" value="TPP_enzyme_TPP-bd"/>
</dbReference>
<comment type="cofactor">
    <cofactor evidence="7">
        <name>Mg(2+)</name>
        <dbReference type="ChEBI" id="CHEBI:18420"/>
    </cofactor>
    <cofactor evidence="7">
        <name>Mn(2+)</name>
        <dbReference type="ChEBI" id="CHEBI:29035"/>
    </cofactor>
</comment>
<dbReference type="Gene3D" id="3.40.50.970">
    <property type="match status" value="2"/>
</dbReference>
<keyword evidence="5 7" id="KW-0786">Thiamine pyrophosphate</keyword>
<dbReference type="Pfam" id="PF02775">
    <property type="entry name" value="TPP_enzyme_C"/>
    <property type="match status" value="1"/>
</dbReference>
<dbReference type="GO" id="GO:0030145">
    <property type="term" value="F:manganese ion binding"/>
    <property type="evidence" value="ECO:0007669"/>
    <property type="project" value="UniProtKB-UniRule"/>
</dbReference>
<dbReference type="GO" id="GO:0009234">
    <property type="term" value="P:menaquinone biosynthetic process"/>
    <property type="evidence" value="ECO:0007669"/>
    <property type="project" value="UniProtKB-UniRule"/>
</dbReference>
<dbReference type="PIRSF" id="PIRSF004983">
    <property type="entry name" value="MenD"/>
    <property type="match status" value="1"/>
</dbReference>
<name>A0A372LCC5_9BACI</name>
<dbReference type="SUPFAM" id="SSF52518">
    <property type="entry name" value="Thiamin diphosphate-binding fold (THDP-binding)"/>
    <property type="match status" value="2"/>
</dbReference>
<comment type="catalytic activity">
    <reaction evidence="7">
        <text>isochorismate + 2-oxoglutarate + H(+) = 5-enolpyruvoyl-6-hydroxy-2-succinyl-cyclohex-3-ene-1-carboxylate + CO2</text>
        <dbReference type="Rhea" id="RHEA:25593"/>
        <dbReference type="ChEBI" id="CHEBI:15378"/>
        <dbReference type="ChEBI" id="CHEBI:16526"/>
        <dbReference type="ChEBI" id="CHEBI:16810"/>
        <dbReference type="ChEBI" id="CHEBI:29780"/>
        <dbReference type="ChEBI" id="CHEBI:58818"/>
        <dbReference type="EC" id="2.2.1.9"/>
    </reaction>
</comment>